<proteinExistence type="predicted"/>
<evidence type="ECO:0000256" key="2">
    <source>
        <dbReference type="ARBA" id="ARBA00022692"/>
    </source>
</evidence>
<feature type="transmembrane region" description="Helical" evidence="5">
    <location>
        <begin position="263"/>
        <end position="284"/>
    </location>
</feature>
<keyword evidence="2 5" id="KW-0812">Transmembrane</keyword>
<organism evidence="7 8">
    <name type="scientific">Aquatica leii</name>
    <dbReference type="NCBI Taxonomy" id="1421715"/>
    <lineage>
        <taxon>Eukaryota</taxon>
        <taxon>Metazoa</taxon>
        <taxon>Ecdysozoa</taxon>
        <taxon>Arthropoda</taxon>
        <taxon>Hexapoda</taxon>
        <taxon>Insecta</taxon>
        <taxon>Pterygota</taxon>
        <taxon>Neoptera</taxon>
        <taxon>Endopterygota</taxon>
        <taxon>Coleoptera</taxon>
        <taxon>Polyphaga</taxon>
        <taxon>Elateriformia</taxon>
        <taxon>Elateroidea</taxon>
        <taxon>Lampyridae</taxon>
        <taxon>Luciolinae</taxon>
        <taxon>Aquatica</taxon>
    </lineage>
</organism>
<evidence type="ECO:0000259" key="6">
    <source>
        <dbReference type="Pfam" id="PF01490"/>
    </source>
</evidence>
<evidence type="ECO:0000313" key="8">
    <source>
        <dbReference type="Proteomes" id="UP001353858"/>
    </source>
</evidence>
<dbReference type="GO" id="GO:0005774">
    <property type="term" value="C:vacuolar membrane"/>
    <property type="evidence" value="ECO:0007669"/>
    <property type="project" value="TreeGrafter"/>
</dbReference>
<sequence>MFCKFFFTLSEIDIASISRDLPVTSNMFNKIFKVDKQQVEMEMEHQQNEHESKKVYTISTNNEKRNEEAYSIGFQSKDPIIAIPSPEKVSKILEHESGEHGHVVKHPTNYMETLMHLFKGNVGSGVFAMGDAFKNSGIAVGPILVPVLGLICVHSQHLLLNASHYLQRNLNLEKNPGFSTTVELCFATGPARLQKLAPAMRIIVNLFLCLTQFGFCCVYFVFISTNVKQIMDYYGFVYSIHLHMAVILVPILGSCLVRNLKYLAPLSTIANVLMLTGIVITLYYAGQKPFSEVELFSSPRQLPLFFGTALFAFEGIGLVLPLQNEMKNSKNFDKPLGVLNVGMTFVTFLYLIVGILSYLKYGDGITGSVTLNLPEDEILAQTVKVMISLGILFTFALQFYIPIDIMFPSVRKYFGPLSRPILVELIFRTAFVLVTFTLAEIIPFLDLFITLVGAFSSTAIALIFPPILELVNASASSEMTAWIVIKNAFILIVGCLGCVTGSFESIKLIVKAFADGRS</sequence>
<dbReference type="GO" id="GO:0015179">
    <property type="term" value="F:L-amino acid transmembrane transporter activity"/>
    <property type="evidence" value="ECO:0007669"/>
    <property type="project" value="TreeGrafter"/>
</dbReference>
<evidence type="ECO:0000313" key="7">
    <source>
        <dbReference type="EMBL" id="KAK4873509.1"/>
    </source>
</evidence>
<dbReference type="Proteomes" id="UP001353858">
    <property type="component" value="Unassembled WGS sequence"/>
</dbReference>
<gene>
    <name evidence="7" type="ORF">RN001_015538</name>
</gene>
<feature type="transmembrane region" description="Helical" evidence="5">
    <location>
        <begin position="421"/>
        <end position="442"/>
    </location>
</feature>
<feature type="transmembrane region" description="Helical" evidence="5">
    <location>
        <begin position="304"/>
        <end position="324"/>
    </location>
</feature>
<feature type="transmembrane region" description="Helical" evidence="5">
    <location>
        <begin position="480"/>
        <end position="503"/>
    </location>
</feature>
<evidence type="ECO:0000256" key="5">
    <source>
        <dbReference type="SAM" id="Phobius"/>
    </source>
</evidence>
<feature type="transmembrane region" description="Helical" evidence="5">
    <location>
        <begin position="378"/>
        <end position="401"/>
    </location>
</feature>
<feature type="transmembrane region" description="Helical" evidence="5">
    <location>
        <begin position="336"/>
        <end position="358"/>
    </location>
</feature>
<name>A0AAN7SDH1_9COLE</name>
<protein>
    <recommendedName>
        <fullName evidence="6">Amino acid transporter transmembrane domain-containing protein</fullName>
    </recommendedName>
</protein>
<feature type="transmembrane region" description="Helical" evidence="5">
    <location>
        <begin position="235"/>
        <end position="256"/>
    </location>
</feature>
<evidence type="ECO:0000256" key="4">
    <source>
        <dbReference type="ARBA" id="ARBA00023136"/>
    </source>
</evidence>
<comment type="caution">
    <text evidence="7">The sequence shown here is derived from an EMBL/GenBank/DDBJ whole genome shotgun (WGS) entry which is preliminary data.</text>
</comment>
<keyword evidence="4 5" id="KW-0472">Membrane</keyword>
<dbReference type="Pfam" id="PF01490">
    <property type="entry name" value="Aa_trans"/>
    <property type="match status" value="1"/>
</dbReference>
<feature type="transmembrane region" description="Helical" evidence="5">
    <location>
        <begin position="448"/>
        <end position="468"/>
    </location>
</feature>
<accession>A0AAN7SDH1</accession>
<dbReference type="EMBL" id="JARPUR010000007">
    <property type="protein sequence ID" value="KAK4873509.1"/>
    <property type="molecule type" value="Genomic_DNA"/>
</dbReference>
<dbReference type="PANTHER" id="PTHR22950:SF349">
    <property type="entry name" value="AMINO ACID TRANSPORTER TRANSMEMBRANE DOMAIN-CONTAINING PROTEIN"/>
    <property type="match status" value="1"/>
</dbReference>
<keyword evidence="3 5" id="KW-1133">Transmembrane helix</keyword>
<evidence type="ECO:0000256" key="3">
    <source>
        <dbReference type="ARBA" id="ARBA00022989"/>
    </source>
</evidence>
<reference evidence="8" key="1">
    <citation type="submission" date="2023-01" db="EMBL/GenBank/DDBJ databases">
        <title>Key to firefly adult light organ development and bioluminescence: homeobox transcription factors regulate luciferase expression and transportation to peroxisome.</title>
        <authorList>
            <person name="Fu X."/>
        </authorList>
    </citation>
    <scope>NUCLEOTIDE SEQUENCE [LARGE SCALE GENOMIC DNA]</scope>
</reference>
<dbReference type="PANTHER" id="PTHR22950">
    <property type="entry name" value="AMINO ACID TRANSPORTER"/>
    <property type="match status" value="1"/>
</dbReference>
<comment type="subcellular location">
    <subcellularLocation>
        <location evidence="1">Membrane</location>
        <topology evidence="1">Multi-pass membrane protein</topology>
    </subcellularLocation>
</comment>
<evidence type="ECO:0000256" key="1">
    <source>
        <dbReference type="ARBA" id="ARBA00004141"/>
    </source>
</evidence>
<keyword evidence="8" id="KW-1185">Reference proteome</keyword>
<dbReference type="InterPro" id="IPR013057">
    <property type="entry name" value="AA_transpt_TM"/>
</dbReference>
<dbReference type="AlphaFoldDB" id="A0AAN7SDH1"/>
<feature type="transmembrane region" description="Helical" evidence="5">
    <location>
        <begin position="202"/>
        <end position="223"/>
    </location>
</feature>
<feature type="domain" description="Amino acid transporter transmembrane" evidence="6">
    <location>
        <begin position="107"/>
        <end position="505"/>
    </location>
</feature>